<name>A0A834DDE4_9CHIR</name>
<evidence type="ECO:0000256" key="2">
    <source>
        <dbReference type="SAM" id="Phobius"/>
    </source>
</evidence>
<evidence type="ECO:0000313" key="5">
    <source>
        <dbReference type="Proteomes" id="UP000664940"/>
    </source>
</evidence>
<dbReference type="AlphaFoldDB" id="A0A834DDE4"/>
<feature type="region of interest" description="Disordered" evidence="1">
    <location>
        <begin position="85"/>
        <end position="125"/>
    </location>
</feature>
<keyword evidence="2" id="KW-0812">Transmembrane</keyword>
<proteinExistence type="predicted"/>
<accession>A0A834DDE4</accession>
<sequence length="214" mass="23337">MVDVKCLSDDELQHELDKLGFSPGPVLSSTRKLYENKLIQLLVSPPCASPPVKNEPGEQDGAQGCDDNKELNAIVIVKGNITVASEKNKGPKKRSKASTAKAKAQDTDGLSPKCSEKVREKKREGERRRETYISCLPSALNWGCCPQPRGASRAPDSRPKGRSDAEEKDCRAINCSVGGRDLEKFPVGVKLAAFVIFVIVIFVYITVEKKPLLG</sequence>
<dbReference type="InterPro" id="IPR051656">
    <property type="entry name" value="LEM_domain"/>
</dbReference>
<keyword evidence="2" id="KW-1133">Transmembrane helix</keyword>
<keyword evidence="2" id="KW-0472">Membrane</keyword>
<evidence type="ECO:0000313" key="4">
    <source>
        <dbReference type="EMBL" id="KAF6074857.1"/>
    </source>
</evidence>
<dbReference type="Gene3D" id="1.10.720.40">
    <property type="match status" value="1"/>
</dbReference>
<dbReference type="PANTHER" id="PTHR12019:SF12">
    <property type="entry name" value="LEM DOMAIN-CONTAINING PROTEIN 1"/>
    <property type="match status" value="1"/>
</dbReference>
<dbReference type="SMART" id="SM00540">
    <property type="entry name" value="LEM"/>
    <property type="match status" value="1"/>
</dbReference>
<dbReference type="PROSITE" id="PS50954">
    <property type="entry name" value="LEM"/>
    <property type="match status" value="1"/>
</dbReference>
<dbReference type="SUPFAM" id="SSF63451">
    <property type="entry name" value="LEM domain"/>
    <property type="match status" value="1"/>
</dbReference>
<dbReference type="EMBL" id="JABVXQ010000015">
    <property type="protein sequence ID" value="KAF6074857.1"/>
    <property type="molecule type" value="Genomic_DNA"/>
</dbReference>
<dbReference type="PANTHER" id="PTHR12019">
    <property type="entry name" value="LAMINA-ASSOCIATED POLYPEPTIDE THYMOPOIETIN"/>
    <property type="match status" value="1"/>
</dbReference>
<dbReference type="CDD" id="cd12940">
    <property type="entry name" value="LEM_LAP2_LEMD1"/>
    <property type="match status" value="1"/>
</dbReference>
<gene>
    <name evidence="4" type="ORF">HJG60_007584</name>
</gene>
<reference evidence="4 5" key="1">
    <citation type="journal article" date="2020" name="Nature">
        <title>Six reference-quality genomes reveal evolution of bat adaptations.</title>
        <authorList>
            <person name="Jebb D."/>
            <person name="Huang Z."/>
            <person name="Pippel M."/>
            <person name="Hughes G.M."/>
            <person name="Lavrichenko K."/>
            <person name="Devanna P."/>
            <person name="Winkler S."/>
            <person name="Jermiin L.S."/>
            <person name="Skirmuntt E.C."/>
            <person name="Katzourakis A."/>
            <person name="Burkitt-Gray L."/>
            <person name="Ray D.A."/>
            <person name="Sullivan K.A.M."/>
            <person name="Roscito J.G."/>
            <person name="Kirilenko B.M."/>
            <person name="Davalos L.M."/>
            <person name="Corthals A.P."/>
            <person name="Power M.L."/>
            <person name="Jones G."/>
            <person name="Ransome R.D."/>
            <person name="Dechmann D.K.N."/>
            <person name="Locatelli A.G."/>
            <person name="Puechmaille S.J."/>
            <person name="Fedrigo O."/>
            <person name="Jarvis E.D."/>
            <person name="Hiller M."/>
            <person name="Vernes S.C."/>
            <person name="Myers E.W."/>
            <person name="Teeling E.C."/>
        </authorList>
    </citation>
    <scope>NUCLEOTIDE SEQUENCE [LARGE SCALE GENOMIC DNA]</scope>
    <source>
        <strain evidence="4">Bat1K_MPI-CBG_1</strain>
    </source>
</reference>
<dbReference type="Proteomes" id="UP000664940">
    <property type="component" value="Unassembled WGS sequence"/>
</dbReference>
<comment type="caution">
    <text evidence="4">The sequence shown here is derived from an EMBL/GenBank/DDBJ whole genome shotgun (WGS) entry which is preliminary data.</text>
</comment>
<feature type="region of interest" description="Disordered" evidence="1">
    <location>
        <begin position="46"/>
        <end position="66"/>
    </location>
</feature>
<evidence type="ECO:0000256" key="1">
    <source>
        <dbReference type="SAM" id="MobiDB-lite"/>
    </source>
</evidence>
<feature type="compositionally biased region" description="Basic and acidic residues" evidence="1">
    <location>
        <begin position="114"/>
        <end position="125"/>
    </location>
</feature>
<dbReference type="InterPro" id="IPR003887">
    <property type="entry name" value="LEM_dom"/>
</dbReference>
<feature type="domain" description="LEM" evidence="3">
    <location>
        <begin position="1"/>
        <end position="45"/>
    </location>
</feature>
<evidence type="ECO:0000259" key="3">
    <source>
        <dbReference type="PROSITE" id="PS50954"/>
    </source>
</evidence>
<organism evidence="4 5">
    <name type="scientific">Phyllostomus discolor</name>
    <name type="common">pale spear-nosed bat</name>
    <dbReference type="NCBI Taxonomy" id="89673"/>
    <lineage>
        <taxon>Eukaryota</taxon>
        <taxon>Metazoa</taxon>
        <taxon>Chordata</taxon>
        <taxon>Craniata</taxon>
        <taxon>Vertebrata</taxon>
        <taxon>Euteleostomi</taxon>
        <taxon>Mammalia</taxon>
        <taxon>Eutheria</taxon>
        <taxon>Laurasiatheria</taxon>
        <taxon>Chiroptera</taxon>
        <taxon>Yangochiroptera</taxon>
        <taxon>Phyllostomidae</taxon>
        <taxon>Phyllostominae</taxon>
        <taxon>Phyllostomus</taxon>
    </lineage>
</organism>
<dbReference type="InterPro" id="IPR011015">
    <property type="entry name" value="LEM/LEM-like_dom_sf"/>
</dbReference>
<dbReference type="FunFam" id="1.10.720.40:FF:000001">
    <property type="entry name" value="LEM domain containing 2, isoform CRA_a"/>
    <property type="match status" value="1"/>
</dbReference>
<protein>
    <submittedName>
        <fullName evidence="4">LEM domain containing 1</fullName>
    </submittedName>
</protein>
<feature type="transmembrane region" description="Helical" evidence="2">
    <location>
        <begin position="187"/>
        <end position="207"/>
    </location>
</feature>
<dbReference type="Pfam" id="PF03020">
    <property type="entry name" value="LEM"/>
    <property type="match status" value="1"/>
</dbReference>